<dbReference type="GO" id="GO:0016787">
    <property type="term" value="F:hydrolase activity"/>
    <property type="evidence" value="ECO:0007669"/>
    <property type="project" value="InterPro"/>
</dbReference>
<accession>A0A0N0VFQ8</accession>
<feature type="region of interest" description="Disordered" evidence="1">
    <location>
        <begin position="32"/>
        <end position="58"/>
    </location>
</feature>
<dbReference type="OrthoDB" id="630188at2759"/>
<proteinExistence type="predicted"/>
<dbReference type="VEuPathDB" id="TriTrypDB:LpyrH10_06_0140"/>
<dbReference type="Gene3D" id="3.60.21.10">
    <property type="match status" value="1"/>
</dbReference>
<organism evidence="3 4">
    <name type="scientific">Leptomonas pyrrhocoris</name>
    <name type="common">Firebug parasite</name>
    <dbReference type="NCBI Taxonomy" id="157538"/>
    <lineage>
        <taxon>Eukaryota</taxon>
        <taxon>Discoba</taxon>
        <taxon>Euglenozoa</taxon>
        <taxon>Kinetoplastea</taxon>
        <taxon>Metakinetoplastina</taxon>
        <taxon>Trypanosomatida</taxon>
        <taxon>Trypanosomatidae</taxon>
        <taxon>Leishmaniinae</taxon>
        <taxon>Leptomonas</taxon>
    </lineage>
</organism>
<evidence type="ECO:0000256" key="1">
    <source>
        <dbReference type="SAM" id="MobiDB-lite"/>
    </source>
</evidence>
<sequence length="363" mass="39544">MPVSPCCEYYGYLPRLIRKSASTASASAAALPAASTSNPLPSSTVSESNGVPRAESSIKPPSIYRLSKPLTYPVAELPPKPAFSLRLVIISDTHERHHEMTVPHGDVLVHCGDIQDGVKFCRSTDSMLVDFSTWINDPALHPHPVKLIIAGNHDKAIAGMSVDAVRRLFAPALYLCNESALIEPVGVRVYGSPRSIANSRLSPNTAFQSNKSWLPFMFPTARTDEDKVENASLEQKSRSPLRVRLEGTTPGGPIDMLMTHQSPDTVRARHTVEEQPICTYVQQVAPRRVFFCGHLHAAHGMHRLPVPLVVQEAFGLRQTGNGLPAEQQVVGEIPFTPCINASMMMGLLGRGRLLPASVVDLEL</sequence>
<dbReference type="OMA" id="THERHHE"/>
<feature type="domain" description="Calcineurin-like phosphoesterase" evidence="2">
    <location>
        <begin position="86"/>
        <end position="297"/>
    </location>
</feature>
<dbReference type="Pfam" id="PF00149">
    <property type="entry name" value="Metallophos"/>
    <property type="match status" value="1"/>
</dbReference>
<evidence type="ECO:0000313" key="4">
    <source>
        <dbReference type="Proteomes" id="UP000037923"/>
    </source>
</evidence>
<dbReference type="InterPro" id="IPR029052">
    <property type="entry name" value="Metallo-depent_PP-like"/>
</dbReference>
<protein>
    <recommendedName>
        <fullName evidence="2">Calcineurin-like phosphoesterase domain-containing protein</fullName>
    </recommendedName>
</protein>
<dbReference type="SUPFAM" id="SSF56300">
    <property type="entry name" value="Metallo-dependent phosphatases"/>
    <property type="match status" value="1"/>
</dbReference>
<name>A0A0N0VFQ8_LEPPY</name>
<dbReference type="PANTHER" id="PTHR12905:SF0">
    <property type="entry name" value="CALCINEURIN-LIKE PHOSPHOESTERASE DOMAIN-CONTAINING PROTEIN"/>
    <property type="match status" value="1"/>
</dbReference>
<keyword evidence="4" id="KW-1185">Reference proteome</keyword>
<dbReference type="RefSeq" id="XP_015659663.1">
    <property type="nucleotide sequence ID" value="XM_015801043.1"/>
</dbReference>
<feature type="compositionally biased region" description="Low complexity" evidence="1">
    <location>
        <begin position="32"/>
        <end position="44"/>
    </location>
</feature>
<dbReference type="Proteomes" id="UP000037923">
    <property type="component" value="Unassembled WGS sequence"/>
</dbReference>
<dbReference type="GeneID" id="26903935"/>
<dbReference type="InterPro" id="IPR051693">
    <property type="entry name" value="UPF0046_metallophosphoest"/>
</dbReference>
<evidence type="ECO:0000259" key="2">
    <source>
        <dbReference type="Pfam" id="PF00149"/>
    </source>
</evidence>
<dbReference type="EMBL" id="LGTL01000006">
    <property type="protein sequence ID" value="KPA81224.1"/>
    <property type="molecule type" value="Genomic_DNA"/>
</dbReference>
<comment type="caution">
    <text evidence="3">The sequence shown here is derived from an EMBL/GenBank/DDBJ whole genome shotgun (WGS) entry which is preliminary data.</text>
</comment>
<dbReference type="PANTHER" id="PTHR12905">
    <property type="entry name" value="METALLOPHOSPHOESTERASE"/>
    <property type="match status" value="1"/>
</dbReference>
<dbReference type="InterPro" id="IPR004843">
    <property type="entry name" value="Calcineurin-like_PHP"/>
</dbReference>
<evidence type="ECO:0000313" key="3">
    <source>
        <dbReference type="EMBL" id="KPA81224.1"/>
    </source>
</evidence>
<dbReference type="AlphaFoldDB" id="A0A0N0VFQ8"/>
<gene>
    <name evidence="3" type="ORF">ABB37_03644</name>
</gene>
<reference evidence="3 4" key="1">
    <citation type="submission" date="2015-07" db="EMBL/GenBank/DDBJ databases">
        <title>High-quality genome of monoxenous trypanosomatid Leptomonas pyrrhocoris.</title>
        <authorList>
            <person name="Flegontov P."/>
            <person name="Butenko A."/>
            <person name="Firsov S."/>
            <person name="Vlcek C."/>
            <person name="Logacheva M.D."/>
            <person name="Field M."/>
            <person name="Filatov D."/>
            <person name="Flegontova O."/>
            <person name="Gerasimov E."/>
            <person name="Jackson A.P."/>
            <person name="Kelly S."/>
            <person name="Opperdoes F."/>
            <person name="O'Reilly A."/>
            <person name="Votypka J."/>
            <person name="Yurchenko V."/>
            <person name="Lukes J."/>
        </authorList>
    </citation>
    <scope>NUCLEOTIDE SEQUENCE [LARGE SCALE GENOMIC DNA]</scope>
    <source>
        <strain evidence="3">H10</strain>
    </source>
</reference>